<dbReference type="InParanoid" id="A0A6C2YVG0"/>
<keyword evidence="2 5" id="KW-0812">Transmembrane</keyword>
<dbReference type="PROSITE" id="PS50850">
    <property type="entry name" value="MFS"/>
    <property type="match status" value="1"/>
</dbReference>
<dbReference type="KEGG" id="tim:GMBLW1_42980"/>
<evidence type="ECO:0000256" key="3">
    <source>
        <dbReference type="ARBA" id="ARBA00022989"/>
    </source>
</evidence>
<evidence type="ECO:0000313" key="7">
    <source>
        <dbReference type="EMBL" id="VIP04895.1"/>
    </source>
</evidence>
<dbReference type="GO" id="GO:0016020">
    <property type="term" value="C:membrane"/>
    <property type="evidence" value="ECO:0007669"/>
    <property type="project" value="UniProtKB-SubCell"/>
</dbReference>
<dbReference type="PANTHER" id="PTHR11662">
    <property type="entry name" value="SOLUTE CARRIER FAMILY 17"/>
    <property type="match status" value="1"/>
</dbReference>
<keyword evidence="8" id="KW-1185">Reference proteome</keyword>
<feature type="transmembrane region" description="Helical" evidence="5">
    <location>
        <begin position="72"/>
        <end position="89"/>
    </location>
</feature>
<dbReference type="Gene3D" id="1.20.1250.20">
    <property type="entry name" value="MFS general substrate transporter like domains"/>
    <property type="match status" value="2"/>
</dbReference>
<feature type="transmembrane region" description="Helical" evidence="5">
    <location>
        <begin position="319"/>
        <end position="336"/>
    </location>
</feature>
<dbReference type="SUPFAM" id="SSF103473">
    <property type="entry name" value="MFS general substrate transporter"/>
    <property type="match status" value="1"/>
</dbReference>
<accession>A0A6C2YVG0</accession>
<feature type="transmembrane region" description="Helical" evidence="5">
    <location>
        <begin position="96"/>
        <end position="114"/>
    </location>
</feature>
<dbReference type="RefSeq" id="WP_162659916.1">
    <property type="nucleotide sequence ID" value="NZ_LR593887.1"/>
</dbReference>
<evidence type="ECO:0000313" key="8">
    <source>
        <dbReference type="Proteomes" id="UP000464378"/>
    </source>
</evidence>
<evidence type="ECO:0000256" key="5">
    <source>
        <dbReference type="SAM" id="Phobius"/>
    </source>
</evidence>
<reference evidence="7" key="1">
    <citation type="submission" date="2019-04" db="EMBL/GenBank/DDBJ databases">
        <authorList>
            <consortium name="Science for Life Laboratories"/>
        </authorList>
    </citation>
    <scope>NUCLEOTIDE SEQUENCE</scope>
    <source>
        <strain evidence="7">MBLW1</strain>
    </source>
</reference>
<keyword evidence="4 5" id="KW-0472">Membrane</keyword>
<feature type="transmembrane region" description="Helical" evidence="5">
    <location>
        <begin position="189"/>
        <end position="207"/>
    </location>
</feature>
<dbReference type="AlphaFoldDB" id="A0A6C2YVG0"/>
<dbReference type="InterPro" id="IPR050382">
    <property type="entry name" value="MFS_Na/Anion_cotransporter"/>
</dbReference>
<dbReference type="EMBL" id="LR593887">
    <property type="protein sequence ID" value="VTS07149.1"/>
    <property type="molecule type" value="Genomic_DNA"/>
</dbReference>
<name>A0A6C2YVG0_9BACT</name>
<comment type="subcellular location">
    <subcellularLocation>
        <location evidence="1">Membrane</location>
        <topology evidence="1">Multi-pass membrane protein</topology>
    </subcellularLocation>
</comment>
<feature type="transmembrane region" description="Helical" evidence="5">
    <location>
        <begin position="342"/>
        <end position="364"/>
    </location>
</feature>
<gene>
    <name evidence="7" type="ORF">GMBLW1_42980</name>
</gene>
<evidence type="ECO:0000256" key="1">
    <source>
        <dbReference type="ARBA" id="ARBA00004141"/>
    </source>
</evidence>
<feature type="transmembrane region" description="Helical" evidence="5">
    <location>
        <begin position="376"/>
        <end position="399"/>
    </location>
</feature>
<keyword evidence="3 5" id="KW-1133">Transmembrane helix</keyword>
<dbReference type="InterPro" id="IPR036259">
    <property type="entry name" value="MFS_trans_sf"/>
</dbReference>
<feature type="domain" description="Major facilitator superfamily (MFS) profile" evidence="6">
    <location>
        <begin position="31"/>
        <end position="431"/>
    </location>
</feature>
<sequence length="432" mass="47522">MTASPQSPGTTDTPPPASGPIAFSPAWRWSIVWLMFFATMINYMDRQALNSASPHIKQEFGLSEQDYGNIEFAFGLAFAIFQIVAGFLVDRFSIRVQYLLALLIWSAAGIATGLSNTLNALLMCRVILGIGEAFNWPCAVATVRRIVPRDQRALANGIFHSGATIGAVLTPLLAVLLISSGTGEGWRNLFYVVGALGGVWAIFWIMLTRGVEGRAIDTPAPAESESESANEANTRMRDVFAMRRFWIAIIVGCSVNFCWHFYRIWFVRYMDLGLAIQGNQLQYLLAGFYICADLGSLIAGYFTQWFSRNGWTVERSRKIVMVSTALLCLLTTPALWLGSSPWAFVLFYLVAAGSMGGFANYFALSQDIVSRHTGQILGIIGATSWFLIAPVQPLVGAYYDQHQTFVPIFIGISFVPIAGALVGCLWPEPKRS</sequence>
<feature type="transmembrane region" description="Helical" evidence="5">
    <location>
        <begin position="282"/>
        <end position="307"/>
    </location>
</feature>
<dbReference type="Pfam" id="PF07690">
    <property type="entry name" value="MFS_1"/>
    <property type="match status" value="1"/>
</dbReference>
<feature type="transmembrane region" description="Helical" evidence="5">
    <location>
        <begin position="245"/>
        <end position="262"/>
    </location>
</feature>
<evidence type="ECO:0000256" key="4">
    <source>
        <dbReference type="ARBA" id="ARBA00023136"/>
    </source>
</evidence>
<feature type="transmembrane region" description="Helical" evidence="5">
    <location>
        <begin position="26"/>
        <end position="44"/>
    </location>
</feature>
<dbReference type="EMBL" id="LR586016">
    <property type="protein sequence ID" value="VIP04895.1"/>
    <property type="molecule type" value="Genomic_DNA"/>
</dbReference>
<evidence type="ECO:0000256" key="2">
    <source>
        <dbReference type="ARBA" id="ARBA00022692"/>
    </source>
</evidence>
<protein>
    <recommendedName>
        <fullName evidence="6">Major facilitator superfamily (MFS) profile domain-containing protein</fullName>
    </recommendedName>
</protein>
<proteinExistence type="predicted"/>
<dbReference type="PANTHER" id="PTHR11662:SF399">
    <property type="entry name" value="FI19708P1-RELATED"/>
    <property type="match status" value="1"/>
</dbReference>
<dbReference type="InterPro" id="IPR011701">
    <property type="entry name" value="MFS"/>
</dbReference>
<feature type="transmembrane region" description="Helical" evidence="5">
    <location>
        <begin position="405"/>
        <end position="426"/>
    </location>
</feature>
<dbReference type="InterPro" id="IPR020846">
    <property type="entry name" value="MFS_dom"/>
</dbReference>
<organism evidence="7">
    <name type="scientific">Tuwongella immobilis</name>
    <dbReference type="NCBI Taxonomy" id="692036"/>
    <lineage>
        <taxon>Bacteria</taxon>
        <taxon>Pseudomonadati</taxon>
        <taxon>Planctomycetota</taxon>
        <taxon>Planctomycetia</taxon>
        <taxon>Gemmatales</taxon>
        <taxon>Gemmataceae</taxon>
        <taxon>Tuwongella</taxon>
    </lineage>
</organism>
<dbReference type="GO" id="GO:0022857">
    <property type="term" value="F:transmembrane transporter activity"/>
    <property type="evidence" value="ECO:0007669"/>
    <property type="project" value="InterPro"/>
</dbReference>
<dbReference type="Proteomes" id="UP000464378">
    <property type="component" value="Chromosome"/>
</dbReference>
<feature type="transmembrane region" description="Helical" evidence="5">
    <location>
        <begin position="153"/>
        <end position="177"/>
    </location>
</feature>
<evidence type="ECO:0000259" key="6">
    <source>
        <dbReference type="PROSITE" id="PS50850"/>
    </source>
</evidence>